<comment type="pathway">
    <text evidence="3">Lipid metabolism; fatty acid biosynthesis.</text>
</comment>
<reference evidence="8" key="1">
    <citation type="submission" date="2021-01" db="EMBL/GenBank/DDBJ databases">
        <authorList>
            <person name="Corre E."/>
            <person name="Pelletier E."/>
            <person name="Niang G."/>
            <person name="Scheremetjew M."/>
            <person name="Finn R."/>
            <person name="Kale V."/>
            <person name="Holt S."/>
            <person name="Cochrane G."/>
            <person name="Meng A."/>
            <person name="Brown T."/>
            <person name="Cohen L."/>
        </authorList>
    </citation>
    <scope>NUCLEOTIDE SEQUENCE</scope>
    <source>
        <strain evidence="8">CCMP2877</strain>
    </source>
</reference>
<dbReference type="GO" id="GO:0006633">
    <property type="term" value="P:fatty acid biosynthetic process"/>
    <property type="evidence" value="ECO:0007669"/>
    <property type="project" value="UniProtKB-UniPathway"/>
</dbReference>
<dbReference type="PANTHER" id="PTHR31561">
    <property type="entry name" value="3-KETOACYL-COA SYNTHASE"/>
    <property type="match status" value="1"/>
</dbReference>
<proteinExistence type="inferred from homology"/>
<comment type="similarity">
    <text evidence="1 3">Belongs to the thiolase-like superfamily. Chalcone/stilbene synthases family.</text>
</comment>
<gene>
    <name evidence="8" type="ORF">PPAR1163_LOCUS19790</name>
</gene>
<dbReference type="Gene3D" id="3.40.47.10">
    <property type="match status" value="2"/>
</dbReference>
<evidence type="ECO:0000259" key="7">
    <source>
        <dbReference type="Pfam" id="PF08541"/>
    </source>
</evidence>
<organism evidence="8">
    <name type="scientific">Phaeomonas parva</name>
    <dbReference type="NCBI Taxonomy" id="124430"/>
    <lineage>
        <taxon>Eukaryota</taxon>
        <taxon>Sar</taxon>
        <taxon>Stramenopiles</taxon>
        <taxon>Ochrophyta</taxon>
        <taxon>Pinguiophyceae</taxon>
        <taxon>Pinguiochrysidales</taxon>
        <taxon>Pinguiochrysidaceae</taxon>
        <taxon>Phaeomonas</taxon>
    </lineage>
</organism>
<dbReference type="CDD" id="cd00831">
    <property type="entry name" value="CHS_like"/>
    <property type="match status" value="1"/>
</dbReference>
<dbReference type="InterPro" id="IPR016039">
    <property type="entry name" value="Thiolase-like"/>
</dbReference>
<keyword evidence="5" id="KW-0472">Membrane</keyword>
<dbReference type="InterPro" id="IPR013747">
    <property type="entry name" value="ACP_syn_III_C"/>
</dbReference>
<accession>A0A7S1U9N3</accession>
<evidence type="ECO:0000313" key="8">
    <source>
        <dbReference type="EMBL" id="CAD9261410.1"/>
    </source>
</evidence>
<dbReference type="EMBL" id="HBGJ01031225">
    <property type="protein sequence ID" value="CAD9261410.1"/>
    <property type="molecule type" value="Transcribed_RNA"/>
</dbReference>
<dbReference type="EC" id="2.3.1.-" evidence="3"/>
<feature type="domain" description="FAE" evidence="6">
    <location>
        <begin position="114"/>
        <end position="399"/>
    </location>
</feature>
<evidence type="ECO:0000259" key="6">
    <source>
        <dbReference type="Pfam" id="PF08392"/>
    </source>
</evidence>
<feature type="domain" description="Beta-ketoacyl-[acyl-carrier-protein] synthase III C-terminal" evidence="7">
    <location>
        <begin position="425"/>
        <end position="505"/>
    </location>
</feature>
<dbReference type="InterPro" id="IPR012392">
    <property type="entry name" value="3-ktacl-CoA_syn"/>
</dbReference>
<evidence type="ECO:0000256" key="3">
    <source>
        <dbReference type="PIRNR" id="PIRNR036417"/>
    </source>
</evidence>
<dbReference type="SUPFAM" id="SSF53901">
    <property type="entry name" value="Thiolase-like"/>
    <property type="match status" value="2"/>
</dbReference>
<evidence type="ECO:0000256" key="4">
    <source>
        <dbReference type="SAM" id="MobiDB-lite"/>
    </source>
</evidence>
<keyword evidence="3" id="KW-0012">Acyltransferase</keyword>
<dbReference type="InterPro" id="IPR013601">
    <property type="entry name" value="FAE1_typ3_polyketide_synth"/>
</dbReference>
<dbReference type="GO" id="GO:0016747">
    <property type="term" value="F:acyltransferase activity, transferring groups other than amino-acyl groups"/>
    <property type="evidence" value="ECO:0007669"/>
    <property type="project" value="InterPro"/>
</dbReference>
<dbReference type="AlphaFoldDB" id="A0A7S1U9N3"/>
<evidence type="ECO:0000256" key="5">
    <source>
        <dbReference type="SAM" id="Phobius"/>
    </source>
</evidence>
<feature type="region of interest" description="Disordered" evidence="4">
    <location>
        <begin position="1"/>
        <end position="22"/>
    </location>
</feature>
<dbReference type="Pfam" id="PF08541">
    <property type="entry name" value="ACP_syn_III_C"/>
    <property type="match status" value="1"/>
</dbReference>
<protein>
    <recommendedName>
        <fullName evidence="3">3-ketoacyl-CoA synthase</fullName>
        <ecNumber evidence="3">2.3.1.-</ecNumber>
    </recommendedName>
</protein>
<evidence type="ECO:0000256" key="2">
    <source>
        <dbReference type="ARBA" id="ARBA00022679"/>
    </source>
</evidence>
<evidence type="ECO:0000256" key="1">
    <source>
        <dbReference type="ARBA" id="ARBA00005531"/>
    </source>
</evidence>
<name>A0A7S1U9N3_9STRA</name>
<dbReference type="UniPathway" id="UPA00094"/>
<keyword evidence="5" id="KW-0812">Transmembrane</keyword>
<sequence length="522" mass="57723">MGELSKATRGEHMESPNGCEHKAKPAKTYQCQSAQTIRMVNWWHVISTSFPWILTTLLFVVSVQIAVEVYMNVDHIKSAFVEIRQVEPLAMDLSYKTFGAVLVALYLYQKIGSPIYLLDFSCFEPPAEWKLNHDQIMQCMKAKGTFTQESLDFMARILGNSGTGQGTAWPPDIVGLLEGKKSTQSAEMARAESETVICGCVSDVLEKTGIKAKDIDILIVNCSLFSPTPSLCAIVANKFGMRSDLLTYNLSGMGCSASLISIDLAKRLLKAHPNSTALVVSTENLTQNLYHGNKRSMLVQNTLFRCGGAAMVLSNKWGDALRARFMLLNTVLTKSISEEGYNAVFECEDEEGNHGVRLSKAIVEVAGKCMEANLTTLGPMVLPYTEQVMVALSIVAKKLRKMLPKGLQDTIGPIRTYVPDFKTGIDHFCLHAGGRRVLDGIEKNLKLTPAHLKASRQALFHYGNTSSSSIWYELRFMELNGEMKRGDRALQLAFGSGFKCNSAVWLCLRPKHKHGNPDFGDE</sequence>
<dbReference type="GO" id="GO:0016020">
    <property type="term" value="C:membrane"/>
    <property type="evidence" value="ECO:0007669"/>
    <property type="project" value="InterPro"/>
</dbReference>
<feature type="transmembrane region" description="Helical" evidence="5">
    <location>
        <begin position="50"/>
        <end position="73"/>
    </location>
</feature>
<dbReference type="Pfam" id="PF08392">
    <property type="entry name" value="FAE1_CUT1_RppA"/>
    <property type="match status" value="1"/>
</dbReference>
<dbReference type="PIRSF" id="PIRSF036417">
    <property type="entry name" value="3-ktacl-CoA_syn"/>
    <property type="match status" value="1"/>
</dbReference>
<keyword evidence="2 3" id="KW-0808">Transferase</keyword>
<keyword evidence="5" id="KW-1133">Transmembrane helix</keyword>